<dbReference type="PANTHER" id="PTHR24020:SF84">
    <property type="entry name" value="VWFA DOMAIN-CONTAINING PROTEIN"/>
    <property type="match status" value="1"/>
</dbReference>
<dbReference type="InterPro" id="IPR036465">
    <property type="entry name" value="vWFA_dom_sf"/>
</dbReference>
<dbReference type="AlphaFoldDB" id="A0A4R3Z3X6"/>
<dbReference type="Proteomes" id="UP000295515">
    <property type="component" value="Unassembled WGS sequence"/>
</dbReference>
<name>A0A4R3Z3X6_9FIRM</name>
<dbReference type="Gene3D" id="3.40.50.410">
    <property type="entry name" value="von Willebrand factor, type A domain"/>
    <property type="match status" value="1"/>
</dbReference>
<keyword evidence="3" id="KW-1185">Reference proteome</keyword>
<dbReference type="SUPFAM" id="SSF53300">
    <property type="entry name" value="vWA-like"/>
    <property type="match status" value="1"/>
</dbReference>
<organism evidence="2 3">
    <name type="scientific">Longibaculum muris</name>
    <dbReference type="NCBI Taxonomy" id="1796628"/>
    <lineage>
        <taxon>Bacteria</taxon>
        <taxon>Bacillati</taxon>
        <taxon>Bacillota</taxon>
        <taxon>Erysipelotrichia</taxon>
        <taxon>Erysipelotrichales</taxon>
        <taxon>Coprobacillaceae</taxon>
        <taxon>Longibaculum</taxon>
    </lineage>
</organism>
<dbReference type="PROSITE" id="PS50234">
    <property type="entry name" value="VWFA"/>
    <property type="match status" value="1"/>
</dbReference>
<gene>
    <name evidence="2" type="ORF">EDD60_10756</name>
</gene>
<reference evidence="2 3" key="1">
    <citation type="submission" date="2019-03" db="EMBL/GenBank/DDBJ databases">
        <title>Genomic Encyclopedia of Type Strains, Phase IV (KMG-IV): sequencing the most valuable type-strain genomes for metagenomic binning, comparative biology and taxonomic classification.</title>
        <authorList>
            <person name="Goeker M."/>
        </authorList>
    </citation>
    <scope>NUCLEOTIDE SEQUENCE [LARGE SCALE GENOMIC DNA]</scope>
    <source>
        <strain evidence="2 3">DSM 29487</strain>
    </source>
</reference>
<accession>A0A4R3Z3X6</accession>
<dbReference type="EMBL" id="SMCQ01000007">
    <property type="protein sequence ID" value="TCW00567.1"/>
    <property type="molecule type" value="Genomic_DNA"/>
</dbReference>
<dbReference type="InterPro" id="IPR050525">
    <property type="entry name" value="ECM_Assembly_Org"/>
</dbReference>
<protein>
    <submittedName>
        <fullName evidence="2">von Willebrand factor type A domain-containing protein</fullName>
    </submittedName>
</protein>
<dbReference type="PANTHER" id="PTHR24020">
    <property type="entry name" value="COLLAGEN ALPHA"/>
    <property type="match status" value="1"/>
</dbReference>
<sequence>MNQLSKDSYVGIVPFAKTVQEEYPLTKVDGKVSNFISKIDQLSTTGGTNQVAALNKAKAMLDSSENKENPKYVILLTDGSINARRPNSDIKFNNDDIKQAADELKAAGYTLVTLGVSLGDIQTAKDLLQAIASKMVSGNKLAYELAYGTEYPDELNSIFNSIVSSVMGSSLTKCVIKDYIDPRFDLLNDEGQIAKVGDSVNGGIVDKDPNGWYVIWENQTIGNKIGDTPGWEKNITLVAKEDFLGGNVIPTNGEGSHVSVPFGDKDGNINNWQDMNLPKPTVNVKELKGIEKEVEQTYFLGETINTKELLKVLINELNTTHEQATAIAKELLESGKTVADYSYGDTNDVVGQLKLAISTENGNLNNHVATKVGKHVEKYQLNVKYIPKDYSSREDVMSKKGYEMPNQTFVKDGGMLVTKEFNLLTGTAWVNVIDGKIMITKTIDKSTNNGTQGDPIFTFKIEGITASDKAYLEYRTVRFSNVGEQTVTLNGLEKGVYTITELDTMRYKLLDITVDGSAPVAKTDSNAKVAIGYTGMDNEKTNLNAIQGNVVFKNSLENDKFISDTDVVTNKFSVDENGKVTITNEYYNNNN</sequence>
<proteinExistence type="predicted"/>
<evidence type="ECO:0000313" key="3">
    <source>
        <dbReference type="Proteomes" id="UP000295515"/>
    </source>
</evidence>
<evidence type="ECO:0000259" key="1">
    <source>
        <dbReference type="PROSITE" id="PS50234"/>
    </source>
</evidence>
<comment type="caution">
    <text evidence="2">The sequence shown here is derived from an EMBL/GenBank/DDBJ whole genome shotgun (WGS) entry which is preliminary data.</text>
</comment>
<dbReference type="InterPro" id="IPR002035">
    <property type="entry name" value="VWF_A"/>
</dbReference>
<dbReference type="CDD" id="cd00198">
    <property type="entry name" value="vWFA"/>
    <property type="match status" value="1"/>
</dbReference>
<feature type="domain" description="VWFA" evidence="1">
    <location>
        <begin position="1"/>
        <end position="162"/>
    </location>
</feature>
<evidence type="ECO:0000313" key="2">
    <source>
        <dbReference type="EMBL" id="TCW00567.1"/>
    </source>
</evidence>
<dbReference type="Pfam" id="PF00092">
    <property type="entry name" value="VWA"/>
    <property type="match status" value="1"/>
</dbReference>